<dbReference type="FunFam" id="3.30.160.20:FF:000055">
    <property type="entry name" value="Ribosomal protein S24/S35"/>
    <property type="match status" value="1"/>
</dbReference>
<dbReference type="Gramene" id="Kaladp0011s0840.1.v1.1">
    <property type="protein sequence ID" value="Kaladp0011s0840.1.v1.1"/>
    <property type="gene ID" value="Kaladp0011s0840.v1.1"/>
</dbReference>
<dbReference type="InterPro" id="IPR039848">
    <property type="entry name" value="Ribosomal_mS35_mt"/>
</dbReference>
<dbReference type="Proteomes" id="UP000594263">
    <property type="component" value="Unplaced"/>
</dbReference>
<evidence type="ECO:0000313" key="2">
    <source>
        <dbReference type="EnsemblPlants" id="Kaladp0011s0840.1.v1.1"/>
    </source>
</evidence>
<keyword evidence="3" id="KW-1185">Reference proteome</keyword>
<dbReference type="EnsemblPlants" id="Kaladp0011s0840.1.v1.1">
    <property type="protein sequence ID" value="Kaladp0011s0840.1.v1.1"/>
    <property type="gene ID" value="Kaladp0011s0840.v1.1"/>
</dbReference>
<dbReference type="GO" id="GO:0005763">
    <property type="term" value="C:mitochondrial small ribosomal subunit"/>
    <property type="evidence" value="ECO:0007669"/>
    <property type="project" value="TreeGrafter"/>
</dbReference>
<dbReference type="Pfam" id="PF10213">
    <property type="entry name" value="MRP-S28"/>
    <property type="match status" value="1"/>
</dbReference>
<reference evidence="2" key="1">
    <citation type="submission" date="2021-01" db="UniProtKB">
        <authorList>
            <consortium name="EnsemblPlants"/>
        </authorList>
    </citation>
    <scope>IDENTIFICATION</scope>
</reference>
<accession>A0A7N0RI71</accession>
<feature type="domain" description="Small ribosomal subunit protein mS35 mitochondrial conserved" evidence="1">
    <location>
        <begin position="280"/>
        <end position="357"/>
    </location>
</feature>
<protein>
    <recommendedName>
        <fullName evidence="1">Small ribosomal subunit protein mS35 mitochondrial conserved domain-containing protein</fullName>
    </recommendedName>
</protein>
<sequence length="389" mass="45489">MRPALLRFRSISAARPSSSFRLFSTSQNNDVSEAAAATTITSQEERMRLDIKDVSNKEFKEQIAKYWKGDEDELPTIMESILRRSLVAQHPDTDDELIEELRMKPLDDVKDQDVESDFEELYDTDKEVDDLFYAKELVEKRVMDDEFCNIDDNKWDAIVSEAMKHGALKDMRECEEILEDMINWDKLLPDEIKVKVEQKFHELGDMCERGELEVEEAHELFKKFEDEMVLECKKIMDAEKPSELDEVISDIKVRDDPPGEGPILRWETRAVFPPGGDSWHPKNRKVKLSVTVKEFGLSKHQFRRLRELVGKRYHSGKDELTIISERYEHREENRKDCLRTLIAIMEEARKADKLVEDARTAFLKDRLKSNSAFMERLAAKVEKLRSPEL</sequence>
<dbReference type="GO" id="GO:0003735">
    <property type="term" value="F:structural constituent of ribosome"/>
    <property type="evidence" value="ECO:0007669"/>
    <property type="project" value="InterPro"/>
</dbReference>
<dbReference type="InterPro" id="IPR019349">
    <property type="entry name" value="Ribosomal_mS35_mit"/>
</dbReference>
<evidence type="ECO:0000313" key="3">
    <source>
        <dbReference type="Proteomes" id="UP000594263"/>
    </source>
</evidence>
<dbReference type="OMA" id="QDEYFNM"/>
<dbReference type="PANTHER" id="PTHR13490">
    <property type="entry name" value="MITOCHONDRIAL 28S RIBOSOMAL PROTEIN S28"/>
    <property type="match status" value="1"/>
</dbReference>
<name>A0A7N0RI71_KALFE</name>
<dbReference type="GO" id="GO:0032543">
    <property type="term" value="P:mitochondrial translation"/>
    <property type="evidence" value="ECO:0007669"/>
    <property type="project" value="InterPro"/>
</dbReference>
<dbReference type="AlphaFoldDB" id="A0A7N0RI71"/>
<dbReference type="PANTHER" id="PTHR13490:SF0">
    <property type="entry name" value="SMALL RIBOSOMAL SUBUNIT PROTEIN MS35"/>
    <property type="match status" value="1"/>
</dbReference>
<organism evidence="2 3">
    <name type="scientific">Kalanchoe fedtschenkoi</name>
    <name type="common">Lavender scallops</name>
    <name type="synonym">South American air plant</name>
    <dbReference type="NCBI Taxonomy" id="63787"/>
    <lineage>
        <taxon>Eukaryota</taxon>
        <taxon>Viridiplantae</taxon>
        <taxon>Streptophyta</taxon>
        <taxon>Embryophyta</taxon>
        <taxon>Tracheophyta</taxon>
        <taxon>Spermatophyta</taxon>
        <taxon>Magnoliopsida</taxon>
        <taxon>eudicotyledons</taxon>
        <taxon>Gunneridae</taxon>
        <taxon>Pentapetalae</taxon>
        <taxon>Saxifragales</taxon>
        <taxon>Crassulaceae</taxon>
        <taxon>Kalanchoe</taxon>
    </lineage>
</organism>
<proteinExistence type="predicted"/>
<dbReference type="Gene3D" id="3.30.160.20">
    <property type="match status" value="1"/>
</dbReference>
<evidence type="ECO:0000259" key="1">
    <source>
        <dbReference type="Pfam" id="PF10213"/>
    </source>
</evidence>